<dbReference type="OrthoDB" id="10014216at2759"/>
<dbReference type="EMBL" id="FJUX01000057">
    <property type="protein sequence ID" value="CZT02624.1"/>
    <property type="molecule type" value="Genomic_DNA"/>
</dbReference>
<dbReference type="Gene3D" id="3.40.50.1000">
    <property type="entry name" value="HAD superfamily/HAD-like"/>
    <property type="match status" value="1"/>
</dbReference>
<name>A0A1E1KWM2_9HELO</name>
<protein>
    <submittedName>
        <fullName evidence="2">Related to Phosphoserine phosphatase</fullName>
    </submittedName>
</protein>
<dbReference type="AlphaFoldDB" id="A0A1E1KWM2"/>
<reference evidence="3" key="1">
    <citation type="submission" date="2016-03" db="EMBL/GenBank/DDBJ databases">
        <authorList>
            <person name="Guldener U."/>
        </authorList>
    </citation>
    <scope>NUCLEOTIDE SEQUENCE [LARGE SCALE GENOMIC DNA]</scope>
    <source>
        <strain evidence="3">04CH-RAC-A.6.1</strain>
    </source>
</reference>
<dbReference type="Gene3D" id="3.90.1470.20">
    <property type="match status" value="1"/>
</dbReference>
<accession>A0A1E1KWM2</accession>
<dbReference type="InterPro" id="IPR023214">
    <property type="entry name" value="HAD_sf"/>
</dbReference>
<keyword evidence="1" id="KW-0378">Hydrolase</keyword>
<dbReference type="InterPro" id="IPR036412">
    <property type="entry name" value="HAD-like_sf"/>
</dbReference>
<dbReference type="NCBIfam" id="TIGR01489">
    <property type="entry name" value="DKMTPPase-SF"/>
    <property type="match status" value="1"/>
</dbReference>
<dbReference type="PANTHER" id="PTHR28181:SF2">
    <property type="entry name" value="PHOSPHORIC MONOESTER HYDROLASE"/>
    <property type="match status" value="1"/>
</dbReference>
<evidence type="ECO:0000313" key="3">
    <source>
        <dbReference type="Proteomes" id="UP000178912"/>
    </source>
</evidence>
<sequence length="260" mass="29076">MSKDQESTGLQLPFLKTNPRFIFFTDFDGTITQQDSNDFMVDQFGIGPTQRKLVFNDILFGRRSFRDGFEELLDTITLPWDECIKALLENITLDEGFREFYTWARAKNIPIVVLSGGMEPIIRALLAHLLGEDEASTLPILSNDVLARDGKTLEDGGGWKIVYRDDSSFGHDKSLAIRPYAALSEGERPVMFYAGDGVSDLSAAKETDLLFAKAGRDLVTYCENESVPYTTFQNFSEILATVKDIVSGNTSLREVSNNKI</sequence>
<organism evidence="2 3">
    <name type="scientific">Rhynchosporium agropyri</name>
    <dbReference type="NCBI Taxonomy" id="914238"/>
    <lineage>
        <taxon>Eukaryota</taxon>
        <taxon>Fungi</taxon>
        <taxon>Dikarya</taxon>
        <taxon>Ascomycota</taxon>
        <taxon>Pezizomycotina</taxon>
        <taxon>Leotiomycetes</taxon>
        <taxon>Helotiales</taxon>
        <taxon>Ploettnerulaceae</taxon>
        <taxon>Rhynchosporium</taxon>
    </lineage>
</organism>
<dbReference type="SUPFAM" id="SSF56784">
    <property type="entry name" value="HAD-like"/>
    <property type="match status" value="1"/>
</dbReference>
<evidence type="ECO:0000313" key="2">
    <source>
        <dbReference type="EMBL" id="CZT02624.1"/>
    </source>
</evidence>
<gene>
    <name evidence="2" type="ORF">RAG0_09672</name>
</gene>
<dbReference type="NCBIfam" id="TIGR01488">
    <property type="entry name" value="HAD-SF-IB"/>
    <property type="match status" value="1"/>
</dbReference>
<dbReference type="InterPro" id="IPR050849">
    <property type="entry name" value="HAD-like_hydrolase_phosphatase"/>
</dbReference>
<dbReference type="GO" id="GO:0016791">
    <property type="term" value="F:phosphatase activity"/>
    <property type="evidence" value="ECO:0007669"/>
    <property type="project" value="InterPro"/>
</dbReference>
<keyword evidence="3" id="KW-1185">Reference proteome</keyword>
<dbReference type="InterPro" id="IPR006384">
    <property type="entry name" value="HAD_hydro_PyrdxlP_Pase-like"/>
</dbReference>
<dbReference type="Proteomes" id="UP000178912">
    <property type="component" value="Unassembled WGS sequence"/>
</dbReference>
<proteinExistence type="predicted"/>
<dbReference type="PANTHER" id="PTHR28181">
    <property type="entry name" value="UPF0655 PROTEIN YCR015C"/>
    <property type="match status" value="1"/>
</dbReference>
<dbReference type="Pfam" id="PF12710">
    <property type="entry name" value="HAD"/>
    <property type="match status" value="1"/>
</dbReference>
<evidence type="ECO:0000256" key="1">
    <source>
        <dbReference type="ARBA" id="ARBA00022801"/>
    </source>
</evidence>